<evidence type="ECO:0000313" key="3">
    <source>
        <dbReference type="Proteomes" id="UP001492380"/>
    </source>
</evidence>
<protein>
    <submittedName>
        <fullName evidence="2">Uncharacterized protein</fullName>
    </submittedName>
</protein>
<organism evidence="2 3">
    <name type="scientific">Phyllosticta capitalensis</name>
    <dbReference type="NCBI Taxonomy" id="121624"/>
    <lineage>
        <taxon>Eukaryota</taxon>
        <taxon>Fungi</taxon>
        <taxon>Dikarya</taxon>
        <taxon>Ascomycota</taxon>
        <taxon>Pezizomycotina</taxon>
        <taxon>Dothideomycetes</taxon>
        <taxon>Dothideomycetes incertae sedis</taxon>
        <taxon>Botryosphaeriales</taxon>
        <taxon>Phyllostictaceae</taxon>
        <taxon>Phyllosticta</taxon>
    </lineage>
</organism>
<gene>
    <name evidence="2" type="ORF">HDK90DRAFT_531806</name>
</gene>
<feature type="transmembrane region" description="Helical" evidence="1">
    <location>
        <begin position="55"/>
        <end position="74"/>
    </location>
</feature>
<name>A0ABR1YUZ6_9PEZI</name>
<keyword evidence="1" id="KW-1133">Transmembrane helix</keyword>
<keyword evidence="3" id="KW-1185">Reference proteome</keyword>
<reference evidence="2 3" key="1">
    <citation type="submission" date="2024-04" db="EMBL/GenBank/DDBJ databases">
        <title>Phyllosticta paracitricarpa is synonymous to the EU quarantine fungus P. citricarpa based on phylogenomic analyses.</title>
        <authorList>
            <consortium name="Lawrence Berkeley National Laboratory"/>
            <person name="Van Ingen-Buijs V.A."/>
            <person name="Van Westerhoven A.C."/>
            <person name="Haridas S."/>
            <person name="Skiadas P."/>
            <person name="Martin F."/>
            <person name="Groenewald J.Z."/>
            <person name="Crous P.W."/>
            <person name="Seidl M.F."/>
        </authorList>
    </citation>
    <scope>NUCLEOTIDE SEQUENCE [LARGE SCALE GENOMIC DNA]</scope>
    <source>
        <strain evidence="2 3">CBS 123374</strain>
    </source>
</reference>
<dbReference type="EMBL" id="JBBWRZ010000003">
    <property type="protein sequence ID" value="KAK8240014.1"/>
    <property type="molecule type" value="Genomic_DNA"/>
</dbReference>
<evidence type="ECO:0000256" key="1">
    <source>
        <dbReference type="SAM" id="Phobius"/>
    </source>
</evidence>
<accession>A0ABR1YUZ6</accession>
<dbReference type="Proteomes" id="UP001492380">
    <property type="component" value="Unassembled WGS sequence"/>
</dbReference>
<keyword evidence="1" id="KW-0472">Membrane</keyword>
<keyword evidence="1" id="KW-0812">Transmembrane</keyword>
<comment type="caution">
    <text evidence="2">The sequence shown here is derived from an EMBL/GenBank/DDBJ whole genome shotgun (WGS) entry which is preliminary data.</text>
</comment>
<feature type="transmembrane region" description="Helical" evidence="1">
    <location>
        <begin position="109"/>
        <end position="127"/>
    </location>
</feature>
<sequence length="130" mass="14089">MPLFVPSTLYYLSAALNALTIPKHMSVGFKNIYPAAEAIPQNSALGKAKHIIGPTWDYATVSLILLTAMNVMWARKGGPGSVEEKWILWATVIGGAIVGWQYYSCKMYAGLGTLWGAPLLSLVAFLWQGA</sequence>
<feature type="transmembrane region" description="Helical" evidence="1">
    <location>
        <begin position="86"/>
        <end position="103"/>
    </location>
</feature>
<evidence type="ECO:0000313" key="2">
    <source>
        <dbReference type="EMBL" id="KAK8240014.1"/>
    </source>
</evidence>
<proteinExistence type="predicted"/>